<dbReference type="PANTHER" id="PTHR31973:SF187">
    <property type="entry name" value="MUTATOR TRANSPOSASE MUDRA PROTEIN"/>
    <property type="match status" value="1"/>
</dbReference>
<evidence type="ECO:0000256" key="2">
    <source>
        <dbReference type="ARBA" id="ARBA00022771"/>
    </source>
</evidence>
<name>A0ABM1QFA7_CAMSA</name>
<gene>
    <name evidence="9" type="primary">LOC109126383</name>
</gene>
<evidence type="ECO:0000256" key="4">
    <source>
        <dbReference type="PROSITE-ProRule" id="PRU00047"/>
    </source>
</evidence>
<dbReference type="RefSeq" id="XP_019085445.1">
    <property type="nucleotide sequence ID" value="XM_019229900.1"/>
</dbReference>
<reference evidence="8" key="1">
    <citation type="journal article" date="2014" name="Nat. Commun.">
        <title>The emerging biofuel crop Camelina sativa retains a highly undifferentiated hexaploid genome structure.</title>
        <authorList>
            <person name="Kagale S."/>
            <person name="Koh C."/>
            <person name="Nixon J."/>
            <person name="Bollina V."/>
            <person name="Clarke W.E."/>
            <person name="Tuteja R."/>
            <person name="Spillane C."/>
            <person name="Robinson S.J."/>
            <person name="Links M.G."/>
            <person name="Clarke C."/>
            <person name="Higgins E.E."/>
            <person name="Huebert T."/>
            <person name="Sharpe A.G."/>
            <person name="Parkin I.A."/>
        </authorList>
    </citation>
    <scope>NUCLEOTIDE SEQUENCE [LARGE SCALE GENOMIC DNA]</scope>
    <source>
        <strain evidence="8">cv. DH55</strain>
    </source>
</reference>
<evidence type="ECO:0000256" key="5">
    <source>
        <dbReference type="SAM" id="MobiDB-lite"/>
    </source>
</evidence>
<feature type="domain" description="CCHC-type" evidence="6">
    <location>
        <begin position="707"/>
        <end position="723"/>
    </location>
</feature>
<accession>A0ABM1QFA7</accession>
<dbReference type="InterPro" id="IPR001878">
    <property type="entry name" value="Znf_CCHC"/>
</dbReference>
<dbReference type="InterPro" id="IPR006564">
    <property type="entry name" value="Znf_PMZ"/>
</dbReference>
<protein>
    <submittedName>
        <fullName evidence="9">Uncharacterized protein LOC109126383</fullName>
    </submittedName>
</protein>
<keyword evidence="8" id="KW-1185">Reference proteome</keyword>
<dbReference type="Proteomes" id="UP000694864">
    <property type="component" value="Chromosome 2"/>
</dbReference>
<dbReference type="PROSITE" id="PS50158">
    <property type="entry name" value="ZF_CCHC"/>
    <property type="match status" value="1"/>
</dbReference>
<dbReference type="Pfam" id="PF04434">
    <property type="entry name" value="SWIM"/>
    <property type="match status" value="1"/>
</dbReference>
<feature type="compositionally biased region" description="Basic residues" evidence="5">
    <location>
        <begin position="723"/>
        <end position="732"/>
    </location>
</feature>
<feature type="region of interest" description="Disordered" evidence="5">
    <location>
        <begin position="714"/>
        <end position="764"/>
    </location>
</feature>
<evidence type="ECO:0000313" key="8">
    <source>
        <dbReference type="Proteomes" id="UP000694864"/>
    </source>
</evidence>
<reference evidence="9" key="2">
    <citation type="submission" date="2025-08" db="UniProtKB">
        <authorList>
            <consortium name="RefSeq"/>
        </authorList>
    </citation>
    <scope>IDENTIFICATION</scope>
    <source>
        <tissue evidence="9">Leaf</tissue>
    </source>
</reference>
<dbReference type="SMART" id="SM00575">
    <property type="entry name" value="ZnF_PMZ"/>
    <property type="match status" value="1"/>
</dbReference>
<organism evidence="8 9">
    <name type="scientific">Camelina sativa</name>
    <name type="common">False flax</name>
    <name type="synonym">Myagrum sativum</name>
    <dbReference type="NCBI Taxonomy" id="90675"/>
    <lineage>
        <taxon>Eukaryota</taxon>
        <taxon>Viridiplantae</taxon>
        <taxon>Streptophyta</taxon>
        <taxon>Embryophyta</taxon>
        <taxon>Tracheophyta</taxon>
        <taxon>Spermatophyta</taxon>
        <taxon>Magnoliopsida</taxon>
        <taxon>eudicotyledons</taxon>
        <taxon>Gunneridae</taxon>
        <taxon>Pentapetalae</taxon>
        <taxon>rosids</taxon>
        <taxon>malvids</taxon>
        <taxon>Brassicales</taxon>
        <taxon>Brassicaceae</taxon>
        <taxon>Camelineae</taxon>
        <taxon>Camelina</taxon>
    </lineage>
</organism>
<feature type="domain" description="SWIM-type" evidence="7">
    <location>
        <begin position="578"/>
        <end position="619"/>
    </location>
</feature>
<keyword evidence="2 4" id="KW-0863">Zinc-finger</keyword>
<keyword evidence="1" id="KW-0479">Metal-binding</keyword>
<evidence type="ECO:0000256" key="1">
    <source>
        <dbReference type="ARBA" id="ARBA00022723"/>
    </source>
</evidence>
<keyword evidence="3" id="KW-0862">Zinc</keyword>
<dbReference type="InterPro" id="IPR007527">
    <property type="entry name" value="Znf_SWIM"/>
</dbReference>
<feature type="compositionally biased region" description="Polar residues" evidence="5">
    <location>
        <begin position="735"/>
        <end position="764"/>
    </location>
</feature>
<dbReference type="PROSITE" id="PS50966">
    <property type="entry name" value="ZF_SWIM"/>
    <property type="match status" value="1"/>
</dbReference>
<proteinExistence type="predicted"/>
<dbReference type="GeneID" id="109126383"/>
<sequence>MQSQPRMSQQSANQMVPYANSMQKANAVAQVYSETGMFPTEDVSYGPVSTQYPQYMVPNGAPASLQGFTPQQIDQMVSQYKCQVQIQEPIATSSGSSIPSAMATISEHGLMAETSTSDSSDEEEDPIVLRDRRIRKNRVDKLYIGQLFFNGVEFKEAVIEYALNSGNNVVQGRWEKTRLEFKCGIVGNCKWRVYCSYDEPRKMWVVKSTYRKHSCTANGRCRLLRSPVIARLFMDKLRVNPKFMPLEIQNHIKDQWKLVSSRGQCQSARLLALKLIEKEYEEQFAHIRGYAKEIMYTNPGSTAIVETIPNSINEDVFNRFYVCFERTRTLWRGSCRPIIGLDGTFLKTAVKGVLLAAIGHDANNQIYPLAWAVVQSETGDNWLWFLQLLKADLKLKDGEGFVLISDKSKGLISSVQTELPKAEHRFCVKHIIENLKKKHPQKDMIKPLIWQLAWSYNKTEFKENLNKVKEYNVDVYNSVMKKKPEMWSRAFFKLGSNCEDVDNNATESFNASITKARAKAMIPMLETIRRQAMHRMVKRHNKSKNHEGRFTEYVAKILAEQKKDANKCETTPATHGVYEVMLYGNKNSVNMKRRTCTCGKWQISGIPCEHAYGAMIDYDMNVEDYVSGFFSTDLWRDNYEQSIHPMRGPRFWMTSMYRLVTAPPEPILPGKKKTNRQKTYQRIKGKQESPKKKTIKETLGRKGRIIRCSSCGETGHNAAGCKKYPKEKTKRQRTTEVGSSSSQVPDTISLTQPSQTSTDMVVYE</sequence>
<evidence type="ECO:0000256" key="3">
    <source>
        <dbReference type="ARBA" id="ARBA00022833"/>
    </source>
</evidence>
<evidence type="ECO:0000313" key="9">
    <source>
        <dbReference type="RefSeq" id="XP_019085445.1"/>
    </source>
</evidence>
<evidence type="ECO:0000259" key="7">
    <source>
        <dbReference type="PROSITE" id="PS50966"/>
    </source>
</evidence>
<dbReference type="InterPro" id="IPR018289">
    <property type="entry name" value="MULE_transposase_dom"/>
</dbReference>
<dbReference type="Pfam" id="PF10551">
    <property type="entry name" value="MULE"/>
    <property type="match status" value="1"/>
</dbReference>
<dbReference type="PANTHER" id="PTHR31973">
    <property type="entry name" value="POLYPROTEIN, PUTATIVE-RELATED"/>
    <property type="match status" value="1"/>
</dbReference>
<evidence type="ECO:0000259" key="6">
    <source>
        <dbReference type="PROSITE" id="PS50158"/>
    </source>
</evidence>